<dbReference type="PANTHER" id="PTHR22883">
    <property type="entry name" value="ZINC FINGER DHHC DOMAIN CONTAINING PROTEIN"/>
    <property type="match status" value="1"/>
</dbReference>
<feature type="transmembrane region" description="Helical" evidence="7">
    <location>
        <begin position="99"/>
        <end position="123"/>
    </location>
</feature>
<comment type="subcellular location">
    <subcellularLocation>
        <location evidence="1">Membrane</location>
        <topology evidence="1">Multi-pass membrane protein</topology>
    </subcellularLocation>
</comment>
<name>A0A8J9SRZ4_PHATR</name>
<protein>
    <recommendedName>
        <fullName evidence="7">Palmitoyltransferase</fullName>
        <ecNumber evidence="7">2.3.1.225</ecNumber>
    </recommendedName>
</protein>
<feature type="domain" description="Palmitoyltransferase DHHC" evidence="8">
    <location>
        <begin position="51"/>
        <end position="196"/>
    </location>
</feature>
<comment type="similarity">
    <text evidence="7">Belongs to the DHHC palmitoyltransferase family.</text>
</comment>
<keyword evidence="5 7" id="KW-0472">Membrane</keyword>
<dbReference type="PROSITE" id="PS50216">
    <property type="entry name" value="DHHC"/>
    <property type="match status" value="1"/>
</dbReference>
<dbReference type="InterPro" id="IPR039859">
    <property type="entry name" value="PFA4/ZDH16/20/ERF2-like"/>
</dbReference>
<keyword evidence="6 7" id="KW-0012">Acyltransferase</keyword>
<evidence type="ECO:0000256" key="4">
    <source>
        <dbReference type="ARBA" id="ARBA00022989"/>
    </source>
</evidence>
<dbReference type="GO" id="GO:0006612">
    <property type="term" value="P:protein targeting to membrane"/>
    <property type="evidence" value="ECO:0007669"/>
    <property type="project" value="TreeGrafter"/>
</dbReference>
<evidence type="ECO:0000259" key="8">
    <source>
        <dbReference type="Pfam" id="PF01529"/>
    </source>
</evidence>
<evidence type="ECO:0000256" key="5">
    <source>
        <dbReference type="ARBA" id="ARBA00023136"/>
    </source>
</evidence>
<evidence type="ECO:0000256" key="1">
    <source>
        <dbReference type="ARBA" id="ARBA00004141"/>
    </source>
</evidence>
<comment type="domain">
    <text evidence="7">The DHHC domain is required for palmitoyltransferase activity.</text>
</comment>
<sequence length="196" mass="22712">YVSKFHKVVGYAVFASCVGSWRYASSTSPGIITAKTIKFYDHFPFDDLMFEANKVCPTRGIPRLARSKFDRFKYTENVPRFDHFCGWIHNTVGEENYRFFLLFLVVHVGMCVYGSVVLGMLFYGEILDKDLLEATFFNRYTGEEIQADKWIIFQYLFNRFFSEAGVFMIMAVMGIALGMFLGYHMWLTSNGLTTNE</sequence>
<dbReference type="AlphaFoldDB" id="A0A8J9SRZ4"/>
<dbReference type="PANTHER" id="PTHR22883:SF445">
    <property type="entry name" value="PALMITOYLTRANSFERASE"/>
    <property type="match status" value="1"/>
</dbReference>
<keyword evidence="4 7" id="KW-1133">Transmembrane helix</keyword>
<proteinExistence type="inferred from homology"/>
<dbReference type="GO" id="GO:0005783">
    <property type="term" value="C:endoplasmic reticulum"/>
    <property type="evidence" value="ECO:0007669"/>
    <property type="project" value="TreeGrafter"/>
</dbReference>
<keyword evidence="3 7" id="KW-0812">Transmembrane</keyword>
<dbReference type="InterPro" id="IPR001594">
    <property type="entry name" value="Palmitoyltrfase_DHHC"/>
</dbReference>
<evidence type="ECO:0000256" key="2">
    <source>
        <dbReference type="ARBA" id="ARBA00022679"/>
    </source>
</evidence>
<gene>
    <name evidence="9" type="ORF">PTTT1_LOCUS36724</name>
</gene>
<evidence type="ECO:0000313" key="9">
    <source>
        <dbReference type="EMBL" id="CAG9287835.1"/>
    </source>
</evidence>
<dbReference type="Pfam" id="PF01529">
    <property type="entry name" value="DHHC"/>
    <property type="match status" value="1"/>
</dbReference>
<dbReference type="GO" id="GO:0016020">
    <property type="term" value="C:membrane"/>
    <property type="evidence" value="ECO:0007669"/>
    <property type="project" value="UniProtKB-SubCell"/>
</dbReference>
<dbReference type="GO" id="GO:0005794">
    <property type="term" value="C:Golgi apparatus"/>
    <property type="evidence" value="ECO:0007669"/>
    <property type="project" value="TreeGrafter"/>
</dbReference>
<dbReference type="EMBL" id="OU594944">
    <property type="protein sequence ID" value="CAG9287835.1"/>
    <property type="molecule type" value="Genomic_DNA"/>
</dbReference>
<accession>A0A8J9SRZ4</accession>
<reference evidence="9" key="1">
    <citation type="submission" date="2022-02" db="EMBL/GenBank/DDBJ databases">
        <authorList>
            <person name="Giguere J D."/>
        </authorList>
    </citation>
    <scope>NUCLEOTIDE SEQUENCE</scope>
    <source>
        <strain evidence="9">CCAP 1055/1</strain>
    </source>
</reference>
<comment type="catalytic activity">
    <reaction evidence="7">
        <text>L-cysteinyl-[protein] + hexadecanoyl-CoA = S-hexadecanoyl-L-cysteinyl-[protein] + CoA</text>
        <dbReference type="Rhea" id="RHEA:36683"/>
        <dbReference type="Rhea" id="RHEA-COMP:10131"/>
        <dbReference type="Rhea" id="RHEA-COMP:11032"/>
        <dbReference type="ChEBI" id="CHEBI:29950"/>
        <dbReference type="ChEBI" id="CHEBI:57287"/>
        <dbReference type="ChEBI" id="CHEBI:57379"/>
        <dbReference type="ChEBI" id="CHEBI:74151"/>
        <dbReference type="EC" id="2.3.1.225"/>
    </reaction>
</comment>
<evidence type="ECO:0000256" key="7">
    <source>
        <dbReference type="RuleBase" id="RU079119"/>
    </source>
</evidence>
<feature type="non-terminal residue" evidence="9">
    <location>
        <position position="196"/>
    </location>
</feature>
<evidence type="ECO:0000256" key="6">
    <source>
        <dbReference type="ARBA" id="ARBA00023315"/>
    </source>
</evidence>
<dbReference type="GO" id="GO:0019706">
    <property type="term" value="F:protein-cysteine S-palmitoyltransferase activity"/>
    <property type="evidence" value="ECO:0007669"/>
    <property type="project" value="UniProtKB-EC"/>
</dbReference>
<dbReference type="EC" id="2.3.1.225" evidence="7"/>
<organism evidence="9">
    <name type="scientific">Phaeodactylum tricornutum</name>
    <name type="common">Diatom</name>
    <dbReference type="NCBI Taxonomy" id="2850"/>
    <lineage>
        <taxon>Eukaryota</taxon>
        <taxon>Sar</taxon>
        <taxon>Stramenopiles</taxon>
        <taxon>Ochrophyta</taxon>
        <taxon>Bacillariophyta</taxon>
        <taxon>Bacillariophyceae</taxon>
        <taxon>Bacillariophycidae</taxon>
        <taxon>Naviculales</taxon>
        <taxon>Phaeodactylaceae</taxon>
        <taxon>Phaeodactylum</taxon>
    </lineage>
</organism>
<dbReference type="Proteomes" id="UP000836788">
    <property type="component" value="Chromosome 3"/>
</dbReference>
<keyword evidence="2 7" id="KW-0808">Transferase</keyword>
<feature type="non-terminal residue" evidence="9">
    <location>
        <position position="1"/>
    </location>
</feature>
<feature type="transmembrane region" description="Helical" evidence="7">
    <location>
        <begin position="164"/>
        <end position="186"/>
    </location>
</feature>
<evidence type="ECO:0000256" key="3">
    <source>
        <dbReference type="ARBA" id="ARBA00022692"/>
    </source>
</evidence>